<keyword evidence="5" id="KW-0812">Transmembrane</keyword>
<dbReference type="PANTHER" id="PTHR21266:SF32">
    <property type="entry name" value="CHOLESTEROL 7-DESATURASE NVD"/>
    <property type="match status" value="1"/>
</dbReference>
<gene>
    <name evidence="17" type="ORF">Ctob_009629</name>
</gene>
<evidence type="ECO:0000256" key="10">
    <source>
        <dbReference type="ARBA" id="ARBA00023002"/>
    </source>
</evidence>
<keyword evidence="11" id="KW-0408">Iron</keyword>
<dbReference type="InterPro" id="IPR013626">
    <property type="entry name" value="PaO"/>
</dbReference>
<keyword evidence="15" id="KW-0732">Signal</keyword>
<evidence type="ECO:0000256" key="8">
    <source>
        <dbReference type="ARBA" id="ARBA00022946"/>
    </source>
</evidence>
<feature type="signal peptide" evidence="15">
    <location>
        <begin position="1"/>
        <end position="17"/>
    </location>
</feature>
<dbReference type="Gene3D" id="3.90.380.10">
    <property type="entry name" value="Naphthalene 1,2-dioxygenase Alpha Subunit, Chain A, domain 1"/>
    <property type="match status" value="1"/>
</dbReference>
<dbReference type="Pfam" id="PF08417">
    <property type="entry name" value="PaO"/>
    <property type="match status" value="1"/>
</dbReference>
<evidence type="ECO:0000256" key="15">
    <source>
        <dbReference type="SAM" id="SignalP"/>
    </source>
</evidence>
<accession>A0A0M0J8Z7</accession>
<comment type="caution">
    <text evidence="17">The sequence shown here is derived from an EMBL/GenBank/DDBJ whole genome shotgun (WGS) entry which is preliminary data.</text>
</comment>
<reference evidence="18" key="1">
    <citation type="journal article" date="2015" name="PLoS Genet.">
        <title>Genome Sequence and Transcriptome Analyses of Chrysochromulina tobin: Metabolic Tools for Enhanced Algal Fitness in the Prominent Order Prymnesiales (Haptophyceae).</title>
        <authorList>
            <person name="Hovde B.T."/>
            <person name="Deodato C.R."/>
            <person name="Hunsperger H.M."/>
            <person name="Ryken S.A."/>
            <person name="Yost W."/>
            <person name="Jha R.K."/>
            <person name="Patterson J."/>
            <person name="Monnat R.J. Jr."/>
            <person name="Barlow S.B."/>
            <person name="Starkenburg S.R."/>
            <person name="Cattolico R.A."/>
        </authorList>
    </citation>
    <scope>NUCLEOTIDE SEQUENCE</scope>
    <source>
        <strain evidence="18">CCMP291</strain>
    </source>
</reference>
<dbReference type="GO" id="GO:0051537">
    <property type="term" value="F:2 iron, 2 sulfur cluster binding"/>
    <property type="evidence" value="ECO:0007669"/>
    <property type="project" value="UniProtKB-KW"/>
</dbReference>
<dbReference type="EMBL" id="JWZX01003257">
    <property type="protein sequence ID" value="KOO22708.1"/>
    <property type="molecule type" value="Genomic_DNA"/>
</dbReference>
<keyword evidence="13" id="KW-0472">Membrane</keyword>
<evidence type="ECO:0000256" key="2">
    <source>
        <dbReference type="ARBA" id="ARBA00004370"/>
    </source>
</evidence>
<evidence type="ECO:0000259" key="16">
    <source>
        <dbReference type="PROSITE" id="PS51296"/>
    </source>
</evidence>
<dbReference type="SUPFAM" id="SSF50022">
    <property type="entry name" value="ISP domain"/>
    <property type="match status" value="1"/>
</dbReference>
<dbReference type="Gene3D" id="2.102.10.10">
    <property type="entry name" value="Rieske [2Fe-2S] iron-sulphur domain"/>
    <property type="match status" value="1"/>
</dbReference>
<dbReference type="GO" id="GO:0046872">
    <property type="term" value="F:metal ion binding"/>
    <property type="evidence" value="ECO:0007669"/>
    <property type="project" value="UniProtKB-KW"/>
</dbReference>
<dbReference type="Pfam" id="PF00355">
    <property type="entry name" value="Rieske"/>
    <property type="match status" value="1"/>
</dbReference>
<evidence type="ECO:0000256" key="3">
    <source>
        <dbReference type="ARBA" id="ARBA00022528"/>
    </source>
</evidence>
<keyword evidence="10" id="KW-0560">Oxidoreductase</keyword>
<keyword evidence="4" id="KW-0934">Plastid</keyword>
<name>A0A0M0J8Z7_9EUKA</name>
<evidence type="ECO:0000256" key="14">
    <source>
        <dbReference type="SAM" id="MobiDB-lite"/>
    </source>
</evidence>
<comment type="subcellular location">
    <subcellularLocation>
        <location evidence="2">Membrane</location>
    </subcellularLocation>
    <subcellularLocation>
        <location evidence="1">Plastid</location>
        <location evidence="1">Chloroplast</location>
    </subcellularLocation>
</comment>
<evidence type="ECO:0000256" key="7">
    <source>
        <dbReference type="ARBA" id="ARBA00022723"/>
    </source>
</evidence>
<keyword evidence="3" id="KW-0150">Chloroplast</keyword>
<keyword evidence="12" id="KW-0411">Iron-sulfur</keyword>
<dbReference type="AlphaFoldDB" id="A0A0M0J8Z7"/>
<dbReference type="Proteomes" id="UP000037460">
    <property type="component" value="Unassembled WGS sequence"/>
</dbReference>
<keyword evidence="9" id="KW-1133">Transmembrane helix</keyword>
<sequence>MHSFHVVTLALVAPTHAFKGGFSWTRQWYPLAFSKVTDRSVPHRLELLGEPLVLWYDGVNEAWCAMIDACPHRLAPLSEGRIDEKGAIECPYHGWAFESDGRCTRVPQGVDPLDPKLLSKCGGTSYVVAERQGLVWVWGEPLNFSEADPKQLPDEAQIPICEALEDDRFVWIDVSRDMPYSADMLLENVLDSSHVPFTHHQTISKRENAKPLPLVLTETLSADGFSGENRVDGDAGVLKVQGSAPPTRRTERTTVFRAPTYMHHKIRSGGLAGTDAENDFDAGFETWTVAYATPTGPGRCRLFARFPFRFPPPKPRTGLLGKLPSINLPAEVFRRVPTWAQHMGQLKVLDDDNIFLPLQERRVADVGGWKRGYVTPTSADLFVNTYRRWFDAAGPPPHASHAVDYFRGAALDKASLLDRYAQHTKHCTACSGALTNAQRISKACTALLLALGTCTPWAIVGSSHAVLGAASALSTARTVPTALAATCGLIGTLVSRPIGAVTLSALALFAIRQFAQSVAEKLTTGLGEYPPPRNRPEGEGAATELRTVEQGRAR</sequence>
<evidence type="ECO:0000256" key="13">
    <source>
        <dbReference type="ARBA" id="ARBA00023136"/>
    </source>
</evidence>
<dbReference type="GO" id="GO:0010277">
    <property type="term" value="F:chlorophyllide a oxygenase activity"/>
    <property type="evidence" value="ECO:0007669"/>
    <property type="project" value="InterPro"/>
</dbReference>
<proteinExistence type="predicted"/>
<evidence type="ECO:0000256" key="11">
    <source>
        <dbReference type="ARBA" id="ARBA00023004"/>
    </source>
</evidence>
<dbReference type="InterPro" id="IPR036922">
    <property type="entry name" value="Rieske_2Fe-2S_sf"/>
</dbReference>
<feature type="region of interest" description="Disordered" evidence="14">
    <location>
        <begin position="525"/>
        <end position="554"/>
    </location>
</feature>
<keyword evidence="18" id="KW-1185">Reference proteome</keyword>
<keyword evidence="6" id="KW-0001">2Fe-2S</keyword>
<evidence type="ECO:0000256" key="4">
    <source>
        <dbReference type="ARBA" id="ARBA00022640"/>
    </source>
</evidence>
<dbReference type="PANTHER" id="PTHR21266">
    <property type="entry name" value="IRON-SULFUR DOMAIN CONTAINING PROTEIN"/>
    <property type="match status" value="1"/>
</dbReference>
<evidence type="ECO:0000313" key="17">
    <source>
        <dbReference type="EMBL" id="KOO22708.1"/>
    </source>
</evidence>
<dbReference type="InterPro" id="IPR050584">
    <property type="entry name" value="Cholesterol_7-desaturase"/>
</dbReference>
<dbReference type="SUPFAM" id="SSF55961">
    <property type="entry name" value="Bet v1-like"/>
    <property type="match status" value="1"/>
</dbReference>
<dbReference type="InterPro" id="IPR017941">
    <property type="entry name" value="Rieske_2Fe-2S"/>
</dbReference>
<keyword evidence="7" id="KW-0479">Metal-binding</keyword>
<feature type="domain" description="Rieske" evidence="16">
    <location>
        <begin position="28"/>
        <end position="137"/>
    </location>
</feature>
<organism evidence="17 18">
    <name type="scientific">Chrysochromulina tobinii</name>
    <dbReference type="NCBI Taxonomy" id="1460289"/>
    <lineage>
        <taxon>Eukaryota</taxon>
        <taxon>Haptista</taxon>
        <taxon>Haptophyta</taxon>
        <taxon>Prymnesiophyceae</taxon>
        <taxon>Prymnesiales</taxon>
        <taxon>Chrysochromulinaceae</taxon>
        <taxon>Chrysochromulina</taxon>
    </lineage>
</organism>
<dbReference type="OrthoDB" id="409492at2759"/>
<evidence type="ECO:0000256" key="1">
    <source>
        <dbReference type="ARBA" id="ARBA00004229"/>
    </source>
</evidence>
<dbReference type="GO" id="GO:0016020">
    <property type="term" value="C:membrane"/>
    <property type="evidence" value="ECO:0007669"/>
    <property type="project" value="UniProtKB-SubCell"/>
</dbReference>
<feature type="chain" id="PRO_5005601604" evidence="15">
    <location>
        <begin position="18"/>
        <end position="554"/>
    </location>
</feature>
<evidence type="ECO:0000313" key="18">
    <source>
        <dbReference type="Proteomes" id="UP000037460"/>
    </source>
</evidence>
<dbReference type="PROSITE" id="PS51296">
    <property type="entry name" value="RIESKE"/>
    <property type="match status" value="1"/>
</dbReference>
<protein>
    <submittedName>
        <fullName evidence="17">Pheophorbide a oxygenase</fullName>
    </submittedName>
</protein>
<evidence type="ECO:0000256" key="12">
    <source>
        <dbReference type="ARBA" id="ARBA00023014"/>
    </source>
</evidence>
<dbReference type="GO" id="GO:0009507">
    <property type="term" value="C:chloroplast"/>
    <property type="evidence" value="ECO:0007669"/>
    <property type="project" value="UniProtKB-SubCell"/>
</dbReference>
<evidence type="ECO:0000256" key="9">
    <source>
        <dbReference type="ARBA" id="ARBA00022989"/>
    </source>
</evidence>
<keyword evidence="8" id="KW-0809">Transit peptide</keyword>
<evidence type="ECO:0000256" key="6">
    <source>
        <dbReference type="ARBA" id="ARBA00022714"/>
    </source>
</evidence>
<evidence type="ECO:0000256" key="5">
    <source>
        <dbReference type="ARBA" id="ARBA00022692"/>
    </source>
</evidence>